<dbReference type="AntiFam" id="ANF00142">
    <property type="entry name" value="Shadow ORF (opposite yadG)"/>
</dbReference>
<evidence type="ECO:0000313" key="1">
    <source>
        <dbReference type="EMBL" id="CAB4815913.1"/>
    </source>
</evidence>
<name>A0A6J6Z651_9ZZZZ</name>
<accession>A0A6J6Z651</accession>
<dbReference type="AntiFam" id="ANF00095">
    <property type="entry name" value="Shadow ORF (opposite ABC transporters)"/>
</dbReference>
<dbReference type="AlphaFoldDB" id="A0A6J6Z651"/>
<reference evidence="1" key="1">
    <citation type="submission" date="2020-05" db="EMBL/GenBank/DDBJ databases">
        <authorList>
            <person name="Chiriac C."/>
            <person name="Salcher M."/>
            <person name="Ghai R."/>
            <person name="Kavagutti S V."/>
        </authorList>
    </citation>
    <scope>NUCLEOTIDE SEQUENCE</scope>
</reference>
<organism evidence="1">
    <name type="scientific">freshwater metagenome</name>
    <dbReference type="NCBI Taxonomy" id="449393"/>
    <lineage>
        <taxon>unclassified sequences</taxon>
        <taxon>metagenomes</taxon>
        <taxon>ecological metagenomes</taxon>
    </lineage>
</organism>
<protein>
    <submittedName>
        <fullName evidence="1">Unannotated protein</fullName>
    </submittedName>
</protein>
<sequence length="319" mass="34658">MLDGGRRGQSGVESILGDVGHAHLDCFPRVAPGGGDAIDEHLAAGASTGTADRLGQLALAVAGHTADSDNLTGAHAEVDPAHRRPTARVVGVEIDGTEHDSLAIDHRAVRVIIRAEHHLATHHQVRQFARRRGGGFDRAHIAAIAQHRDTIGDGHHLVEFVRDEHHRTAGAGHRTKGREQRLGLLRSEHCGGLIEDQHGGLTLECLQDLDPLLFADGQLPHLRRWVDRQAELLAECADALLGLLAAEGPFLAEHDVLGDGERGHQMKVLVHHSDPARDRVAWRRQLHPPTGDVDRSRIRVVQTTQDIGQCGFPRTVLPE</sequence>
<gene>
    <name evidence="1" type="ORF">UFOPK3099_01066</name>
</gene>
<dbReference type="EMBL" id="CAFAAV010000066">
    <property type="protein sequence ID" value="CAB4815913.1"/>
    <property type="molecule type" value="Genomic_DNA"/>
</dbReference>
<proteinExistence type="predicted"/>